<evidence type="ECO:0000256" key="9">
    <source>
        <dbReference type="SAM" id="Phobius"/>
    </source>
</evidence>
<feature type="region of interest" description="Disordered" evidence="8">
    <location>
        <begin position="388"/>
        <end position="408"/>
    </location>
</feature>
<keyword evidence="2" id="KW-0813">Transport</keyword>
<keyword evidence="6 9" id="KW-1133">Transmembrane helix</keyword>
<evidence type="ECO:0000256" key="4">
    <source>
        <dbReference type="ARBA" id="ARBA00022519"/>
    </source>
</evidence>
<keyword evidence="4" id="KW-0997">Cell inner membrane</keyword>
<reference evidence="11 12" key="1">
    <citation type="submission" date="2024-11" db="EMBL/GenBank/DDBJ databases">
        <authorList>
            <person name="Lucas J.A."/>
        </authorList>
    </citation>
    <scope>NUCLEOTIDE SEQUENCE [LARGE SCALE GENOMIC DNA]</scope>
    <source>
        <strain evidence="11 12">Z 5.4</strain>
    </source>
</reference>
<evidence type="ECO:0000256" key="5">
    <source>
        <dbReference type="ARBA" id="ARBA00022692"/>
    </source>
</evidence>
<dbReference type="PIRSF" id="PIRSF004925">
    <property type="entry name" value="HcaT"/>
    <property type="match status" value="1"/>
</dbReference>
<dbReference type="Pfam" id="PF12832">
    <property type="entry name" value="MFS_1_like"/>
    <property type="match status" value="1"/>
</dbReference>
<keyword evidence="7 9" id="KW-0472">Membrane</keyword>
<evidence type="ECO:0000313" key="11">
    <source>
        <dbReference type="EMBL" id="MFK9095337.1"/>
    </source>
</evidence>
<evidence type="ECO:0000256" key="7">
    <source>
        <dbReference type="ARBA" id="ARBA00023136"/>
    </source>
</evidence>
<evidence type="ECO:0000256" key="6">
    <source>
        <dbReference type="ARBA" id="ARBA00022989"/>
    </source>
</evidence>
<feature type="transmembrane region" description="Helical" evidence="9">
    <location>
        <begin position="134"/>
        <end position="153"/>
    </location>
</feature>
<dbReference type="Gene3D" id="1.20.1250.20">
    <property type="entry name" value="MFS general substrate transporter like domains"/>
    <property type="match status" value="2"/>
</dbReference>
<comment type="caution">
    <text evidence="11">The sequence shown here is derived from an EMBL/GenBank/DDBJ whole genome shotgun (WGS) entry which is preliminary data.</text>
</comment>
<feature type="transmembrane region" description="Helical" evidence="9">
    <location>
        <begin position="291"/>
        <end position="312"/>
    </location>
</feature>
<keyword evidence="5 9" id="KW-0812">Transmembrane</keyword>
<sequence length="408" mass="45644">MNSQRWMNRQFFSFFITWGVYLPYWTGWMIHTKGMSVSQASLIMSLGLVVRGLSTLFVFPYLSGKFSSRTLLNGMAIGTLLSLLCCIPANSYVSLLVVTLLLHFFYPTLMPALDSAASVLVQNKQLRDYGKSRSWGSIGFVITGMLITVFTGALGDEVILWALLLGILVFVCLSFMRAPVILMEKPKAKQMKKGGMLQLFHIKHFGLVLIIVILLQAAHASYYSYGYIFLQEIYAPKYLIGMILNIAVLAEIIFFLLADRTFHKFSVGSLLTLAALGSTVRWILIFLFPNIIVFCIAQTLHACSFAMGHYAFMKYLTKHIPQAQIPNAQGMYSALALSWSTAVFTFFGGYLYEIEPRYAFIGMIICTIPSMLLAIFYQKLAAKVPDSNDHRDDSCGRGNHGYSPVGVD</sequence>
<dbReference type="Proteomes" id="UP001623041">
    <property type="component" value="Unassembled WGS sequence"/>
</dbReference>
<feature type="transmembrane region" description="Helical" evidence="9">
    <location>
        <begin position="42"/>
        <end position="62"/>
    </location>
</feature>
<gene>
    <name evidence="11" type="ORF">ACJEBI_28290</name>
</gene>
<evidence type="ECO:0000256" key="2">
    <source>
        <dbReference type="ARBA" id="ARBA00022448"/>
    </source>
</evidence>
<keyword evidence="3" id="KW-1003">Cell membrane</keyword>
<accession>A0ABW8RS25</accession>
<feature type="transmembrane region" description="Helical" evidence="9">
    <location>
        <begin position="238"/>
        <end position="258"/>
    </location>
</feature>
<dbReference type="InterPro" id="IPR036259">
    <property type="entry name" value="MFS_trans_sf"/>
</dbReference>
<comment type="subcellular location">
    <subcellularLocation>
        <location evidence="1">Cell inner membrane</location>
        <topology evidence="1">Multi-pass membrane protein</topology>
    </subcellularLocation>
</comment>
<dbReference type="EMBL" id="JBJHQH010000042">
    <property type="protein sequence ID" value="MFK9095337.1"/>
    <property type="molecule type" value="Genomic_DNA"/>
</dbReference>
<feature type="transmembrane region" description="Helical" evidence="9">
    <location>
        <begin position="332"/>
        <end position="352"/>
    </location>
</feature>
<keyword evidence="12" id="KW-1185">Reference proteome</keyword>
<feature type="transmembrane region" description="Helical" evidence="9">
    <location>
        <begin position="12"/>
        <end position="30"/>
    </location>
</feature>
<evidence type="ECO:0000256" key="8">
    <source>
        <dbReference type="SAM" id="MobiDB-lite"/>
    </source>
</evidence>
<dbReference type="InterPro" id="IPR024989">
    <property type="entry name" value="MFS_assoc_dom"/>
</dbReference>
<organism evidence="11 12">
    <name type="scientific">Bacillus salipaludis</name>
    <dbReference type="NCBI Taxonomy" id="2547811"/>
    <lineage>
        <taxon>Bacteria</taxon>
        <taxon>Bacillati</taxon>
        <taxon>Bacillota</taxon>
        <taxon>Bacilli</taxon>
        <taxon>Bacillales</taxon>
        <taxon>Bacillaceae</taxon>
        <taxon>Bacillus</taxon>
    </lineage>
</organism>
<feature type="domain" description="Major facilitator superfamily associated" evidence="10">
    <location>
        <begin position="8"/>
        <end position="360"/>
    </location>
</feature>
<dbReference type="InterPro" id="IPR026032">
    <property type="entry name" value="HcaT-like"/>
</dbReference>
<feature type="transmembrane region" description="Helical" evidence="9">
    <location>
        <begin position="74"/>
        <end position="98"/>
    </location>
</feature>
<feature type="transmembrane region" description="Helical" evidence="9">
    <location>
        <begin position="265"/>
        <end position="285"/>
    </location>
</feature>
<feature type="transmembrane region" description="Helical" evidence="9">
    <location>
        <begin position="199"/>
        <end position="218"/>
    </location>
</feature>
<feature type="transmembrane region" description="Helical" evidence="9">
    <location>
        <begin position="104"/>
        <end position="122"/>
    </location>
</feature>
<evidence type="ECO:0000256" key="1">
    <source>
        <dbReference type="ARBA" id="ARBA00004429"/>
    </source>
</evidence>
<proteinExistence type="predicted"/>
<feature type="transmembrane region" description="Helical" evidence="9">
    <location>
        <begin position="358"/>
        <end position="377"/>
    </location>
</feature>
<dbReference type="PANTHER" id="PTHR23522">
    <property type="entry name" value="BLL5896 PROTEIN"/>
    <property type="match status" value="1"/>
</dbReference>
<evidence type="ECO:0000256" key="3">
    <source>
        <dbReference type="ARBA" id="ARBA00022475"/>
    </source>
</evidence>
<dbReference type="RefSeq" id="WP_406583728.1">
    <property type="nucleotide sequence ID" value="NZ_JBJHQH010000042.1"/>
</dbReference>
<evidence type="ECO:0000259" key="10">
    <source>
        <dbReference type="Pfam" id="PF12832"/>
    </source>
</evidence>
<feature type="transmembrane region" description="Helical" evidence="9">
    <location>
        <begin position="159"/>
        <end position="178"/>
    </location>
</feature>
<name>A0ABW8RS25_9BACI</name>
<dbReference type="NCBIfam" id="NF037955">
    <property type="entry name" value="mfs"/>
    <property type="match status" value="1"/>
</dbReference>
<dbReference type="SUPFAM" id="SSF103473">
    <property type="entry name" value="MFS general substrate transporter"/>
    <property type="match status" value="1"/>
</dbReference>
<evidence type="ECO:0000313" key="12">
    <source>
        <dbReference type="Proteomes" id="UP001623041"/>
    </source>
</evidence>
<protein>
    <submittedName>
        <fullName evidence="11">MFS transporter</fullName>
    </submittedName>
</protein>
<dbReference type="PANTHER" id="PTHR23522:SF10">
    <property type="entry name" value="3-PHENYLPROPIONIC ACID TRANSPORTER-RELATED"/>
    <property type="match status" value="1"/>
</dbReference>